<reference evidence="3 4" key="1">
    <citation type="submission" date="2019-02" db="EMBL/GenBank/DDBJ databases">
        <title>Deep-cultivation of Planctomycetes and their phenomic and genomic characterization uncovers novel biology.</title>
        <authorList>
            <person name="Wiegand S."/>
            <person name="Jogler M."/>
            <person name="Boedeker C."/>
            <person name="Pinto D."/>
            <person name="Vollmers J."/>
            <person name="Rivas-Marin E."/>
            <person name="Kohn T."/>
            <person name="Peeters S.H."/>
            <person name="Heuer A."/>
            <person name="Rast P."/>
            <person name="Oberbeckmann S."/>
            <person name="Bunk B."/>
            <person name="Jeske O."/>
            <person name="Meyerdierks A."/>
            <person name="Storesund J.E."/>
            <person name="Kallscheuer N."/>
            <person name="Luecker S."/>
            <person name="Lage O.M."/>
            <person name="Pohl T."/>
            <person name="Merkel B.J."/>
            <person name="Hornburger P."/>
            <person name="Mueller R.-W."/>
            <person name="Bruemmer F."/>
            <person name="Labrenz M."/>
            <person name="Spormann A.M."/>
            <person name="Op den Camp H."/>
            <person name="Overmann J."/>
            <person name="Amann R."/>
            <person name="Jetten M.S.M."/>
            <person name="Mascher T."/>
            <person name="Medema M.H."/>
            <person name="Devos D.P."/>
            <person name="Kaster A.-K."/>
            <person name="Ovreas L."/>
            <person name="Rohde M."/>
            <person name="Galperin M.Y."/>
            <person name="Jogler C."/>
        </authorList>
    </citation>
    <scope>NUCLEOTIDE SEQUENCE [LARGE SCALE GENOMIC DNA]</scope>
    <source>
        <strain evidence="3 4">Pla110</strain>
    </source>
</reference>
<organism evidence="3 4">
    <name type="scientific">Polystyrenella longa</name>
    <dbReference type="NCBI Taxonomy" id="2528007"/>
    <lineage>
        <taxon>Bacteria</taxon>
        <taxon>Pseudomonadati</taxon>
        <taxon>Planctomycetota</taxon>
        <taxon>Planctomycetia</taxon>
        <taxon>Planctomycetales</taxon>
        <taxon>Planctomycetaceae</taxon>
        <taxon>Polystyrenella</taxon>
    </lineage>
</organism>
<dbReference type="AlphaFoldDB" id="A0A518CMJ1"/>
<dbReference type="GO" id="GO:0005737">
    <property type="term" value="C:cytoplasm"/>
    <property type="evidence" value="ECO:0007669"/>
    <property type="project" value="TreeGrafter"/>
</dbReference>
<sequence>MQVVGKIRAMVGALPKAYIAREADKSFRRMKSCRKVQRRLLDELLAMHRDSHFAHAFKLNRMSTVDNFRKFFPVTNFEDYRPYIEQLKKGNLRAMLGRDSKLLMFSLSSGTTSESKFIPITDRFLKDYRRGWRIWGVRVLNEHKPLCSRSIVQLTSDYDKCRTPGGTPCGNISGLVATMQLKIVRAMYTIPPVVSKIETPETKTYTALRLALADPEVAMLTTANPSTLIHWARFAETHSEELIRDIHDGTLSVNVNAKVRGELEKQISKPQPVRARRLHKILERHGSLVPRECWPNLSVLAVWTGGSSGAFLPKVQDIYGDVPVRDHGLSASEGRMTIPIEDGISSGILDVESHYFEFIPAEEYETKDPTILEAHELEENRDYYILLTTSSGFYRYDICDVVRCTGFHGTTPLLKFLHKGAHISNVTGEKITEHQAIQAIDVAKQRLGISCEHFTLAPTWSDPPFYHVISDDLHGEQGPVSREHADRFAHEVDSQLKRLNCEYEEKRATGRLEQIRWYHIPHDAWQQFSRSRQLNVGGSFEQYKHLCLSPSLNFLQDLQKSAAEVKIREKNIIRLETMDRAAS</sequence>
<feature type="domain" description="GH3 middle" evidence="1">
    <location>
        <begin position="349"/>
        <end position="419"/>
    </location>
</feature>
<dbReference type="PANTHER" id="PTHR31901:SF9">
    <property type="entry name" value="GH3 DOMAIN-CONTAINING PROTEIN"/>
    <property type="match status" value="1"/>
</dbReference>
<dbReference type="GO" id="GO:0016881">
    <property type="term" value="F:acid-amino acid ligase activity"/>
    <property type="evidence" value="ECO:0007669"/>
    <property type="project" value="TreeGrafter"/>
</dbReference>
<feature type="domain" description="GH3 C-terminal" evidence="2">
    <location>
        <begin position="435"/>
        <end position="550"/>
    </location>
</feature>
<keyword evidence="4" id="KW-1185">Reference proteome</keyword>
<evidence type="ECO:0000259" key="1">
    <source>
        <dbReference type="Pfam" id="PF23571"/>
    </source>
</evidence>
<dbReference type="Proteomes" id="UP000317178">
    <property type="component" value="Chromosome"/>
</dbReference>
<dbReference type="OrthoDB" id="614636at2"/>
<dbReference type="EMBL" id="CP036281">
    <property type="protein sequence ID" value="QDU80445.1"/>
    <property type="molecule type" value="Genomic_DNA"/>
</dbReference>
<dbReference type="PANTHER" id="PTHR31901">
    <property type="entry name" value="GH3 DOMAIN-CONTAINING PROTEIN"/>
    <property type="match status" value="1"/>
</dbReference>
<evidence type="ECO:0000313" key="3">
    <source>
        <dbReference type="EMBL" id="QDU80445.1"/>
    </source>
</evidence>
<evidence type="ECO:0000313" key="4">
    <source>
        <dbReference type="Proteomes" id="UP000317178"/>
    </source>
</evidence>
<accession>A0A518CMJ1</accession>
<dbReference type="InterPro" id="IPR055377">
    <property type="entry name" value="GH3_M"/>
</dbReference>
<dbReference type="Pfam" id="PF23571">
    <property type="entry name" value="GH3_M"/>
    <property type="match status" value="1"/>
</dbReference>
<dbReference type="InterPro" id="IPR004993">
    <property type="entry name" value="GH3"/>
</dbReference>
<dbReference type="KEGG" id="plon:Pla110_21750"/>
<dbReference type="InterPro" id="IPR055378">
    <property type="entry name" value="GH3_C"/>
</dbReference>
<dbReference type="Pfam" id="PF23572">
    <property type="entry name" value="GH3_C"/>
    <property type="match status" value="1"/>
</dbReference>
<evidence type="ECO:0000259" key="2">
    <source>
        <dbReference type="Pfam" id="PF23572"/>
    </source>
</evidence>
<protein>
    <submittedName>
        <fullName evidence="3">GH3 auxin-responsive promoter</fullName>
    </submittedName>
</protein>
<dbReference type="Pfam" id="PF03321">
    <property type="entry name" value="GH3"/>
    <property type="match status" value="1"/>
</dbReference>
<gene>
    <name evidence="3" type="ORF">Pla110_21750</name>
</gene>
<name>A0A518CMJ1_9PLAN</name>
<proteinExistence type="predicted"/>